<reference evidence="2" key="1">
    <citation type="submission" date="2020-07" db="EMBL/GenBank/DDBJ databases">
        <authorList>
            <person name="Nazaruddin N."/>
        </authorList>
    </citation>
    <scope>NUCLEOTIDE SEQUENCE</scope>
</reference>
<evidence type="ECO:0000313" key="2">
    <source>
        <dbReference type="EMBL" id="CAD1469104.1"/>
    </source>
</evidence>
<evidence type="ECO:0000313" key="3">
    <source>
        <dbReference type="Proteomes" id="UP000752696"/>
    </source>
</evidence>
<accession>A0A6V7GU61</accession>
<keyword evidence="3" id="KW-1185">Reference proteome</keyword>
<organism evidence="2 3">
    <name type="scientific">Heterotrigona itama</name>
    <dbReference type="NCBI Taxonomy" id="395501"/>
    <lineage>
        <taxon>Eukaryota</taxon>
        <taxon>Metazoa</taxon>
        <taxon>Ecdysozoa</taxon>
        <taxon>Arthropoda</taxon>
        <taxon>Hexapoda</taxon>
        <taxon>Insecta</taxon>
        <taxon>Pterygota</taxon>
        <taxon>Neoptera</taxon>
        <taxon>Endopterygota</taxon>
        <taxon>Hymenoptera</taxon>
        <taxon>Apocrita</taxon>
        <taxon>Aculeata</taxon>
        <taxon>Apoidea</taxon>
        <taxon>Anthophila</taxon>
        <taxon>Apidae</taxon>
        <taxon>Heterotrigona</taxon>
    </lineage>
</organism>
<comment type="caution">
    <text evidence="2">The sequence shown here is derived from an EMBL/GenBank/DDBJ whole genome shotgun (WGS) entry which is preliminary data.</text>
</comment>
<name>A0A6V7GU61_9HYME</name>
<proteinExistence type="predicted"/>
<dbReference type="AlphaFoldDB" id="A0A6V7GU61"/>
<feature type="region of interest" description="Disordered" evidence="1">
    <location>
        <begin position="1"/>
        <end position="31"/>
    </location>
</feature>
<dbReference type="EMBL" id="CAJDYZ010001792">
    <property type="protein sequence ID" value="CAD1469104.1"/>
    <property type="molecule type" value="Genomic_DNA"/>
</dbReference>
<feature type="non-terminal residue" evidence="2">
    <location>
        <position position="1"/>
    </location>
</feature>
<evidence type="ECO:0000256" key="1">
    <source>
        <dbReference type="SAM" id="MobiDB-lite"/>
    </source>
</evidence>
<protein>
    <submittedName>
        <fullName evidence="2">Uncharacterized protein</fullName>
    </submittedName>
</protein>
<dbReference type="Proteomes" id="UP000752696">
    <property type="component" value="Unassembled WGS sequence"/>
</dbReference>
<gene>
    <name evidence="2" type="ORF">MHI_LOCUS109413</name>
</gene>
<feature type="compositionally biased region" description="Basic and acidic residues" evidence="1">
    <location>
        <begin position="1"/>
        <end position="14"/>
    </location>
</feature>
<feature type="compositionally biased region" description="Basic and acidic residues" evidence="1">
    <location>
        <begin position="22"/>
        <end position="31"/>
    </location>
</feature>
<sequence length="48" mass="5190">EHGGKEVQKRKGLEEAGAACGKRKDGPDFEPRGIVCIPEIAQAPFQKL</sequence>